<sequence>MAIESPTSPRFFVLKHERRGSHDVEFTGIDNNVGEASRCPRCRDFIGSLPWLPPYRGTLELYGKDPGDLVRGVGDEVLISERLVEAFRAEGLTGLRGFHPVEVLRVRRQRRGPKTPMTPRYFVVTPVFGSAAVDEHRSRIRRSSAITCNWCRETGVDSIHGVVLEQHSWNGDDIFTARGLPGSIVVSGRFADFVARHGFTNMKLTPTEEYTWDPLRRGPPPSDASGQA</sequence>
<organism evidence="2 3">
    <name type="scientific">Archangium violaceum Cb vi76</name>
    <dbReference type="NCBI Taxonomy" id="1406225"/>
    <lineage>
        <taxon>Bacteria</taxon>
        <taxon>Pseudomonadati</taxon>
        <taxon>Myxococcota</taxon>
        <taxon>Myxococcia</taxon>
        <taxon>Myxococcales</taxon>
        <taxon>Cystobacterineae</taxon>
        <taxon>Archangiaceae</taxon>
        <taxon>Archangium</taxon>
    </lineage>
</organism>
<comment type="caution">
    <text evidence="2">The sequence shown here is derived from an EMBL/GenBank/DDBJ whole genome shotgun (WGS) entry which is preliminary data.</text>
</comment>
<gene>
    <name evidence="2" type="ORF">Q664_33050</name>
</gene>
<evidence type="ECO:0000259" key="1">
    <source>
        <dbReference type="Pfam" id="PF07791"/>
    </source>
</evidence>
<accession>A0A084SMN1</accession>
<dbReference type="RefSeq" id="WP_043404133.1">
    <property type="nucleotide sequence ID" value="NZ_JPMI01000233.1"/>
</dbReference>
<reference evidence="2 3" key="1">
    <citation type="submission" date="2014-07" db="EMBL/GenBank/DDBJ databases">
        <title>Draft Genome Sequence of Gephyronic Acid Producer, Cystobacter violaceus Strain Cb vi76.</title>
        <authorList>
            <person name="Stevens D.C."/>
            <person name="Young J."/>
            <person name="Carmichael R."/>
            <person name="Tan J."/>
            <person name="Taylor R.E."/>
        </authorList>
    </citation>
    <scope>NUCLEOTIDE SEQUENCE [LARGE SCALE GENOMIC DNA]</scope>
    <source>
        <strain evidence="2 3">Cb vi76</strain>
    </source>
</reference>
<protein>
    <recommendedName>
        <fullName evidence="1">Immunity MXAN-0049 protein domain-containing protein</fullName>
    </recommendedName>
</protein>
<dbReference type="Proteomes" id="UP000028547">
    <property type="component" value="Unassembled WGS sequence"/>
</dbReference>
<dbReference type="Pfam" id="PF07791">
    <property type="entry name" value="Imm11"/>
    <property type="match status" value="1"/>
</dbReference>
<feature type="domain" description="Immunity MXAN-0049 protein" evidence="1">
    <location>
        <begin position="65"/>
        <end position="206"/>
    </location>
</feature>
<dbReference type="InterPro" id="IPR012433">
    <property type="entry name" value="Imm11"/>
</dbReference>
<evidence type="ECO:0000313" key="2">
    <source>
        <dbReference type="EMBL" id="KFA89716.1"/>
    </source>
</evidence>
<name>A0A084SMN1_9BACT</name>
<evidence type="ECO:0000313" key="3">
    <source>
        <dbReference type="Proteomes" id="UP000028547"/>
    </source>
</evidence>
<proteinExistence type="predicted"/>
<dbReference type="EMBL" id="JPMI01000233">
    <property type="protein sequence ID" value="KFA89716.1"/>
    <property type="molecule type" value="Genomic_DNA"/>
</dbReference>
<dbReference type="AlphaFoldDB" id="A0A084SMN1"/>